<evidence type="ECO:0000313" key="2">
    <source>
        <dbReference type="EMBL" id="CAA9410784.1"/>
    </source>
</evidence>
<dbReference type="AlphaFoldDB" id="A0A6J4PEN4"/>
<dbReference type="EMBL" id="CADCUQ010000516">
    <property type="protein sequence ID" value="CAA9410784.1"/>
    <property type="molecule type" value="Genomic_DNA"/>
</dbReference>
<proteinExistence type="predicted"/>
<accession>A0A6J4PEN4</accession>
<protein>
    <submittedName>
        <fullName evidence="2">Uncharacterized protein</fullName>
    </submittedName>
</protein>
<feature type="region of interest" description="Disordered" evidence="1">
    <location>
        <begin position="56"/>
        <end position="80"/>
    </location>
</feature>
<reference evidence="2" key="1">
    <citation type="submission" date="2020-02" db="EMBL/GenBank/DDBJ databases">
        <authorList>
            <person name="Meier V. D."/>
        </authorList>
    </citation>
    <scope>NUCLEOTIDE SEQUENCE</scope>
    <source>
        <strain evidence="2">AVDCRST_MAG64</strain>
    </source>
</reference>
<feature type="region of interest" description="Disordered" evidence="1">
    <location>
        <begin position="1"/>
        <end position="24"/>
    </location>
</feature>
<gene>
    <name evidence="2" type="ORF">AVDCRST_MAG64-2306</name>
</gene>
<evidence type="ECO:0000256" key="1">
    <source>
        <dbReference type="SAM" id="MobiDB-lite"/>
    </source>
</evidence>
<name>A0A6J4PEN4_9BACT</name>
<sequence>MPEHNRYAARPMNVALGSDNRGNAGREDELAAFKERARFPPPRRGRLARVSVECASTSSAGVPFTAGARHRAGEPAATRG</sequence>
<organism evidence="2">
    <name type="scientific">uncultured Phycisphaerae bacterium</name>
    <dbReference type="NCBI Taxonomy" id="904963"/>
    <lineage>
        <taxon>Bacteria</taxon>
        <taxon>Pseudomonadati</taxon>
        <taxon>Planctomycetota</taxon>
        <taxon>Phycisphaerae</taxon>
        <taxon>environmental samples</taxon>
    </lineage>
</organism>